<dbReference type="InterPro" id="IPR057678">
    <property type="entry name" value="DUF7918"/>
</dbReference>
<feature type="region of interest" description="Disordered" evidence="1">
    <location>
        <begin position="240"/>
        <end position="265"/>
    </location>
</feature>
<dbReference type="STRING" id="5643.A0A060SK49"/>
<evidence type="ECO:0000313" key="3">
    <source>
        <dbReference type="EMBL" id="CDO74581.1"/>
    </source>
</evidence>
<evidence type="ECO:0000259" key="2">
    <source>
        <dbReference type="Pfam" id="PF25534"/>
    </source>
</evidence>
<name>A0A060SK49_PYCCI</name>
<dbReference type="OMA" id="QWSENAK"/>
<keyword evidence="4" id="KW-1185">Reference proteome</keyword>
<dbReference type="PANTHER" id="PTHR36223:SF1">
    <property type="entry name" value="TRANSCRIPTION ELONGATION FACTOR EAF N-TERMINAL DOMAIN-CONTAINING PROTEIN"/>
    <property type="match status" value="1"/>
</dbReference>
<dbReference type="AlphaFoldDB" id="A0A060SK49"/>
<comment type="caution">
    <text evidence="3">The sequence shown here is derived from an EMBL/GenBank/DDBJ whole genome shotgun (WGS) entry which is preliminary data.</text>
</comment>
<dbReference type="Pfam" id="PF25534">
    <property type="entry name" value="DUF7918"/>
    <property type="match status" value="1"/>
</dbReference>
<dbReference type="PANTHER" id="PTHR36223">
    <property type="entry name" value="BETA-LACTAMASE-TYPE TRANSPEPTIDASE FOLD DOMAIN CONTAINING PROTEIN"/>
    <property type="match status" value="1"/>
</dbReference>
<feature type="domain" description="DUF7918" evidence="2">
    <location>
        <begin position="13"/>
        <end position="228"/>
    </location>
</feature>
<proteinExistence type="predicted"/>
<reference evidence="3" key="1">
    <citation type="submission" date="2014-01" db="EMBL/GenBank/DDBJ databases">
        <title>The genome of the white-rot fungus Pycnoporus cinnabarinus: a basidiomycete model with a versatile arsenal for lignocellulosic biomass breakdown.</title>
        <authorList>
            <person name="Levasseur A."/>
            <person name="Lomascolo A."/>
            <person name="Ruiz-Duenas F.J."/>
            <person name="Uzan E."/>
            <person name="Piumi F."/>
            <person name="Kues U."/>
            <person name="Ram A.F.J."/>
            <person name="Murat C."/>
            <person name="Haon M."/>
            <person name="Benoit I."/>
            <person name="Arfi Y."/>
            <person name="Chevret D."/>
            <person name="Drula E."/>
            <person name="Kwon M.J."/>
            <person name="Gouret P."/>
            <person name="Lesage-Meessen L."/>
            <person name="Lombard V."/>
            <person name="Mariette J."/>
            <person name="Noirot C."/>
            <person name="Park J."/>
            <person name="Patyshakuliyeva A."/>
            <person name="Wieneger R.A.B."/>
            <person name="Wosten H.A.B."/>
            <person name="Martin F."/>
            <person name="Coutinho P.M."/>
            <person name="de Vries R."/>
            <person name="Martinez A.T."/>
            <person name="Klopp C."/>
            <person name="Pontarotti P."/>
            <person name="Henrissat B."/>
            <person name="Record E."/>
        </authorList>
    </citation>
    <scope>NUCLEOTIDE SEQUENCE [LARGE SCALE GENOMIC DNA]</scope>
    <source>
        <strain evidence="3">BRFM137</strain>
    </source>
</reference>
<gene>
    <name evidence="3" type="ORF">BN946_scf184583.g8</name>
</gene>
<sequence length="265" mass="29024">MIHRGFEAWVAYADGQPLPEFDAEFSGRQAVCYIPSKRGKRFILCWKYHSGEHRVAIRVTIDGVNVGCKTCRPGGAGRRIGMRTGSFSEGAYHAFEFADLLTVAGDDAGAFLRLSEGDGARISESALGTICVQVYHIESELRPAIPHPSRPAPFPGMRAVVGHESDADKKWHGDAVNPAHCVRLGRKLCTQWSENAKEAGVIALLNKDEGPYITFEFRYRPAVALQAKVQGIMPTSDIKSLADDEAEESASDEDSLTLEAQKLFD</sequence>
<evidence type="ECO:0000313" key="4">
    <source>
        <dbReference type="Proteomes" id="UP000029665"/>
    </source>
</evidence>
<evidence type="ECO:0000256" key="1">
    <source>
        <dbReference type="SAM" id="MobiDB-lite"/>
    </source>
</evidence>
<dbReference type="EMBL" id="CCBP010000187">
    <property type="protein sequence ID" value="CDO74581.1"/>
    <property type="molecule type" value="Genomic_DNA"/>
</dbReference>
<protein>
    <recommendedName>
        <fullName evidence="2">DUF7918 domain-containing protein</fullName>
    </recommendedName>
</protein>
<organism evidence="3 4">
    <name type="scientific">Pycnoporus cinnabarinus</name>
    <name type="common">Cinnabar-red polypore</name>
    <name type="synonym">Trametes cinnabarina</name>
    <dbReference type="NCBI Taxonomy" id="5643"/>
    <lineage>
        <taxon>Eukaryota</taxon>
        <taxon>Fungi</taxon>
        <taxon>Dikarya</taxon>
        <taxon>Basidiomycota</taxon>
        <taxon>Agaricomycotina</taxon>
        <taxon>Agaricomycetes</taxon>
        <taxon>Polyporales</taxon>
        <taxon>Polyporaceae</taxon>
        <taxon>Trametes</taxon>
    </lineage>
</organism>
<feature type="compositionally biased region" description="Acidic residues" evidence="1">
    <location>
        <begin position="243"/>
        <end position="256"/>
    </location>
</feature>
<dbReference type="HOGENOM" id="CLU_060356_2_1_1"/>
<dbReference type="OrthoDB" id="3237202at2759"/>
<accession>A0A060SK49</accession>
<dbReference type="Proteomes" id="UP000029665">
    <property type="component" value="Unassembled WGS sequence"/>
</dbReference>